<reference evidence="2" key="1">
    <citation type="journal article" date="2021" name="Proc. Natl. Acad. Sci. U.S.A.">
        <title>A Catalog of Tens of Thousands of Viruses from Human Metagenomes Reveals Hidden Associations with Chronic Diseases.</title>
        <authorList>
            <person name="Tisza M.J."/>
            <person name="Buck C.B."/>
        </authorList>
    </citation>
    <scope>NUCLEOTIDE SEQUENCE</scope>
    <source>
        <strain evidence="2">CtXOZ1</strain>
    </source>
</reference>
<name>A0A8S5LB88_9CAUD</name>
<accession>A0A8S5LB88</accession>
<dbReference type="EMBL" id="BK014672">
    <property type="protein sequence ID" value="DAD67261.1"/>
    <property type="molecule type" value="Genomic_DNA"/>
</dbReference>
<proteinExistence type="predicted"/>
<protein>
    <submittedName>
        <fullName evidence="2">Uncharacterized protein</fullName>
    </submittedName>
</protein>
<organism evidence="2">
    <name type="scientific">Siphoviridae sp. ctXOZ1</name>
    <dbReference type="NCBI Taxonomy" id="2823585"/>
    <lineage>
        <taxon>Viruses</taxon>
        <taxon>Duplodnaviria</taxon>
        <taxon>Heunggongvirae</taxon>
        <taxon>Uroviricota</taxon>
        <taxon>Caudoviricetes</taxon>
    </lineage>
</organism>
<sequence length="71" mass="8118">MTSRPCWAERSRGPSRLQLQGPRQPLARPVSWFQRPRTLSRWLTARLSSLESPPGRLRSAYLQRAGTSRSA</sequence>
<feature type="region of interest" description="Disordered" evidence="1">
    <location>
        <begin position="1"/>
        <end position="23"/>
    </location>
</feature>
<evidence type="ECO:0000313" key="2">
    <source>
        <dbReference type="EMBL" id="DAD67261.1"/>
    </source>
</evidence>
<evidence type="ECO:0000256" key="1">
    <source>
        <dbReference type="SAM" id="MobiDB-lite"/>
    </source>
</evidence>